<accession>A0ABS1S576</accession>
<name>A0ABS1S576_9RHOB</name>
<dbReference type="Proteomes" id="UP000644749">
    <property type="component" value="Unassembled WGS sequence"/>
</dbReference>
<evidence type="ECO:0000259" key="2">
    <source>
        <dbReference type="Pfam" id="PF10099"/>
    </source>
</evidence>
<keyword evidence="1" id="KW-0472">Membrane</keyword>
<dbReference type="InterPro" id="IPR018764">
    <property type="entry name" value="RskA_C"/>
</dbReference>
<keyword evidence="1" id="KW-0812">Transmembrane</keyword>
<sequence length="239" mass="24734">MSGVDQQRPGEDQPDGGDDILAAEFALGVLPPEDQAALARRAETDPAFARLVSDWQDRLLPLADGFAPTDPAPSVKQSLDTHLFGTAQARPGIWRSLGLWRGLTAAATAAFLLALALPALSPPTPEVRLVALLAHEGSNVHYMAVYDTDDGEVGLSHLSGNPAAGQDFELWVIQDPQQAPVSLGVIPAGQPAAHLAVDARTRALVEAGAQLAITLEPQGGSATGLPTGDVVAAGDLRGI</sequence>
<proteinExistence type="predicted"/>
<feature type="domain" description="Anti-sigma K factor RskA C-terminal" evidence="2">
    <location>
        <begin position="104"/>
        <end position="230"/>
    </location>
</feature>
<keyword evidence="1" id="KW-1133">Transmembrane helix</keyword>
<dbReference type="PANTHER" id="PTHR37461:SF1">
    <property type="entry name" value="ANTI-SIGMA-K FACTOR RSKA"/>
    <property type="match status" value="1"/>
</dbReference>
<keyword evidence="4" id="KW-1185">Reference proteome</keyword>
<reference evidence="3 4" key="1">
    <citation type="submission" date="2021-01" db="EMBL/GenBank/DDBJ databases">
        <title>011410 draft genome.</title>
        <authorList>
            <person name="Lang L."/>
        </authorList>
    </citation>
    <scope>NUCLEOTIDE SEQUENCE [LARGE SCALE GENOMIC DNA]</scope>
    <source>
        <strain evidence="3 4">KCTC 42845</strain>
    </source>
</reference>
<dbReference type="InterPro" id="IPR051474">
    <property type="entry name" value="Anti-sigma-K/W_factor"/>
</dbReference>
<dbReference type="EMBL" id="JAESHT010000007">
    <property type="protein sequence ID" value="MBL3673863.1"/>
    <property type="molecule type" value="Genomic_DNA"/>
</dbReference>
<protein>
    <submittedName>
        <fullName evidence="3">Anti-sigma factor</fullName>
    </submittedName>
</protein>
<organism evidence="3 4">
    <name type="scientific">Paracoccus aerius</name>
    <dbReference type="NCBI Taxonomy" id="1915382"/>
    <lineage>
        <taxon>Bacteria</taxon>
        <taxon>Pseudomonadati</taxon>
        <taxon>Pseudomonadota</taxon>
        <taxon>Alphaproteobacteria</taxon>
        <taxon>Rhodobacterales</taxon>
        <taxon>Paracoccaceae</taxon>
        <taxon>Paracoccus</taxon>
    </lineage>
</organism>
<dbReference type="RefSeq" id="WP_167624252.1">
    <property type="nucleotide sequence ID" value="NZ_BNCL01000012.1"/>
</dbReference>
<dbReference type="Pfam" id="PF10099">
    <property type="entry name" value="RskA_C"/>
    <property type="match status" value="1"/>
</dbReference>
<gene>
    <name evidence="3" type="ORF">JL111_10230</name>
</gene>
<comment type="caution">
    <text evidence="3">The sequence shown here is derived from an EMBL/GenBank/DDBJ whole genome shotgun (WGS) entry which is preliminary data.</text>
</comment>
<feature type="transmembrane region" description="Helical" evidence="1">
    <location>
        <begin position="99"/>
        <end position="120"/>
    </location>
</feature>
<dbReference type="PANTHER" id="PTHR37461">
    <property type="entry name" value="ANTI-SIGMA-K FACTOR RSKA"/>
    <property type="match status" value="1"/>
</dbReference>
<evidence type="ECO:0000313" key="4">
    <source>
        <dbReference type="Proteomes" id="UP000644749"/>
    </source>
</evidence>
<evidence type="ECO:0000256" key="1">
    <source>
        <dbReference type="SAM" id="Phobius"/>
    </source>
</evidence>
<evidence type="ECO:0000313" key="3">
    <source>
        <dbReference type="EMBL" id="MBL3673863.1"/>
    </source>
</evidence>